<evidence type="ECO:0000313" key="2">
    <source>
        <dbReference type="EMBL" id="MBD1322229.1"/>
    </source>
</evidence>
<keyword evidence="3" id="KW-1185">Reference proteome</keyword>
<proteinExistence type="predicted"/>
<dbReference type="InterPro" id="IPR020835">
    <property type="entry name" value="Catalase_sf"/>
</dbReference>
<dbReference type="RefSeq" id="WP_164309705.1">
    <property type="nucleotide sequence ID" value="NZ_BAABAD010000004.1"/>
</dbReference>
<dbReference type="CDD" id="cd08152">
    <property type="entry name" value="y4iL_like"/>
    <property type="match status" value="1"/>
</dbReference>
<evidence type="ECO:0000256" key="1">
    <source>
        <dbReference type="SAM" id="MobiDB-lite"/>
    </source>
</evidence>
<dbReference type="EMBL" id="JACWMS010000005">
    <property type="protein sequence ID" value="MBD1322229.1"/>
    <property type="molecule type" value="Genomic_DNA"/>
</dbReference>
<protein>
    <submittedName>
        <fullName evidence="2">Catalase family protein</fullName>
    </submittedName>
</protein>
<dbReference type="PANTHER" id="PTHR36195:SF4">
    <property type="entry name" value="DOMAIN PROTEIN, PUTATIVE (AFU_ORTHOLOGUE AFUA_5G01990)-RELATED"/>
    <property type="match status" value="1"/>
</dbReference>
<dbReference type="SUPFAM" id="SSF56634">
    <property type="entry name" value="Heme-dependent catalase-like"/>
    <property type="match status" value="1"/>
</dbReference>
<sequence>MTSTTTYVPYDPDLERPKPDEDTYIDKIVDSLRGNNERAYRKTKRGLRDAHAKSHGILRGTLEVHDDLDDELAQGLFAHGGRRFDIITRLSSTSGAIRSDQMRGVRGLGIKVLGVEGERALPEDTATTQDFIMVTHRDFLFADAEAYYKRGMPTAWALARLSDPALKIGSELLAGVDKCLLRPIGRPLPESLAVFVRPNTHILGDTFYSSAPLRYGEYVARMAFVPSSPEVRALAGVRVADGTGVNAFQDMVVDFFSCHSAEYELRVQLCASSDRRWIEDATFDWPEEVSPHRTVATVRFDQQDPYTPERRAYGDDVLSFNSWRGLDAHRPLGSINRLKRKVYDASSQFRHQVNNAPMSEPGCPGDLPE</sequence>
<accession>A0ABR7WKB3</accession>
<dbReference type="Gene3D" id="2.40.180.10">
    <property type="entry name" value="Catalase core domain"/>
    <property type="match status" value="2"/>
</dbReference>
<feature type="region of interest" description="Disordered" evidence="1">
    <location>
        <begin position="1"/>
        <end position="21"/>
    </location>
</feature>
<comment type="caution">
    <text evidence="2">The sequence shown here is derived from an EMBL/GenBank/DDBJ whole genome shotgun (WGS) entry which is preliminary data.</text>
</comment>
<name>A0ABR7WKB3_9ACTN</name>
<organism evidence="2 3">
    <name type="scientific">Gordonia hankookensis</name>
    <dbReference type="NCBI Taxonomy" id="589403"/>
    <lineage>
        <taxon>Bacteria</taxon>
        <taxon>Bacillati</taxon>
        <taxon>Actinomycetota</taxon>
        <taxon>Actinomycetes</taxon>
        <taxon>Mycobacteriales</taxon>
        <taxon>Gordoniaceae</taxon>
        <taxon>Gordonia</taxon>
    </lineage>
</organism>
<gene>
    <name evidence="2" type="ORF">IDF66_21835</name>
</gene>
<reference evidence="2 3" key="1">
    <citation type="submission" date="2020-09" db="EMBL/GenBank/DDBJ databases">
        <title>Novel species in genus Gordonia.</title>
        <authorList>
            <person name="Zhang G."/>
        </authorList>
    </citation>
    <scope>NUCLEOTIDE SEQUENCE [LARGE SCALE GENOMIC DNA]</scope>
    <source>
        <strain evidence="2 3">ON-33</strain>
    </source>
</reference>
<dbReference type="PANTHER" id="PTHR36195">
    <property type="entry name" value="DOMAIN PROTEIN, PUTATIVE (AFU_ORTHOLOGUE AFUA_5G01990)-RELATED-RELATED"/>
    <property type="match status" value="1"/>
</dbReference>
<evidence type="ECO:0000313" key="3">
    <source>
        <dbReference type="Proteomes" id="UP000602395"/>
    </source>
</evidence>
<dbReference type="Proteomes" id="UP000602395">
    <property type="component" value="Unassembled WGS sequence"/>
</dbReference>